<feature type="compositionally biased region" description="Low complexity" evidence="1">
    <location>
        <begin position="1"/>
        <end position="17"/>
    </location>
</feature>
<evidence type="ECO:0000313" key="3">
    <source>
        <dbReference type="Proteomes" id="UP001153069"/>
    </source>
</evidence>
<proteinExistence type="predicted"/>
<comment type="caution">
    <text evidence="2">The sequence shown here is derived from an EMBL/GenBank/DDBJ whole genome shotgun (WGS) entry which is preliminary data.</text>
</comment>
<name>A0A9N8E0G7_9STRA</name>
<organism evidence="2 3">
    <name type="scientific">Seminavis robusta</name>
    <dbReference type="NCBI Taxonomy" id="568900"/>
    <lineage>
        <taxon>Eukaryota</taxon>
        <taxon>Sar</taxon>
        <taxon>Stramenopiles</taxon>
        <taxon>Ochrophyta</taxon>
        <taxon>Bacillariophyta</taxon>
        <taxon>Bacillariophyceae</taxon>
        <taxon>Bacillariophycidae</taxon>
        <taxon>Naviculales</taxon>
        <taxon>Naviculaceae</taxon>
        <taxon>Seminavis</taxon>
    </lineage>
</organism>
<gene>
    <name evidence="2" type="ORF">SEMRO_526_G160370.1</name>
</gene>
<reference evidence="2" key="1">
    <citation type="submission" date="2020-06" db="EMBL/GenBank/DDBJ databases">
        <authorList>
            <consortium name="Plant Systems Biology data submission"/>
        </authorList>
    </citation>
    <scope>NUCLEOTIDE SEQUENCE</scope>
    <source>
        <strain evidence="2">D6</strain>
    </source>
</reference>
<dbReference type="AlphaFoldDB" id="A0A9N8E0G7"/>
<dbReference type="Proteomes" id="UP001153069">
    <property type="component" value="Unassembled WGS sequence"/>
</dbReference>
<accession>A0A9N8E0G7</accession>
<keyword evidence="3" id="KW-1185">Reference proteome</keyword>
<dbReference type="EMBL" id="CAICTM010000525">
    <property type="protein sequence ID" value="CAB9512252.1"/>
    <property type="molecule type" value="Genomic_DNA"/>
</dbReference>
<feature type="region of interest" description="Disordered" evidence="1">
    <location>
        <begin position="80"/>
        <end position="103"/>
    </location>
</feature>
<sequence>MKLENNDNGNTTSGNSSPRVGEHPTILEAARLSIRDVQVPLPQRTGGGVSKDNLMSIIQRTLELVEAELEDDDDLFNASTTIPSLPMPPPRNHFQGRFHQMGQ</sequence>
<evidence type="ECO:0000256" key="1">
    <source>
        <dbReference type="SAM" id="MobiDB-lite"/>
    </source>
</evidence>
<protein>
    <submittedName>
        <fullName evidence="2">Uncharacterized protein</fullName>
    </submittedName>
</protein>
<evidence type="ECO:0000313" key="2">
    <source>
        <dbReference type="EMBL" id="CAB9512252.1"/>
    </source>
</evidence>
<feature type="region of interest" description="Disordered" evidence="1">
    <location>
        <begin position="1"/>
        <end position="24"/>
    </location>
</feature>